<dbReference type="AlphaFoldDB" id="A0A2U2DJA5"/>
<dbReference type="InterPro" id="IPR028082">
    <property type="entry name" value="Peripla_BP_I"/>
</dbReference>
<protein>
    <submittedName>
        <fullName evidence="6">Urea ABC transporter substrate-binding protein</fullName>
    </submittedName>
</protein>
<dbReference type="PANTHER" id="PTHR47628:SF1">
    <property type="entry name" value="ALIPHATIC AMIDASE EXPRESSION-REGULATING PROTEIN"/>
    <property type="match status" value="1"/>
</dbReference>
<sequence>MAIWPIELLHNKKGNAMNNDENRMGITRKQFLRGVTAIAAGSFAAPAILSVTSPAQAAGEGPVKLGFLFDQSGGFGEYGLPAVHAAELAIEEINASGGINGREVEAVIVDTQSDTSRYVSMARMLIGRDKVDAIFGAIGSQDREAIRPIAHAAKIPYFYPTCYEGGVADNWTFCTGVVPEQGFATLIPYMVEQYGANVYDLAADYVWGQLSTLWLNKYVGTAKGKLVGSEAVPLNVSDFNSTLGRVQAAKPNWIYSSLTGKEQSAFFTQRASLGVNIPLSDFVITLAQAGGHRRMKSPVLAGLHETFSYLEELPGERNADFVKRFRAKFPDEVFISQPAQNTYVAVQLYAKAAALAGNVTPIEIVKALETGISYDAPEGTVRVDPKSHHVSHNVHLGKVAQDHTLEIVKSWENIEPFWLGSIGVDLTKKSESRQYSPLDA</sequence>
<accession>A0A2U2DJA5</accession>
<name>A0A2U2DJA5_9HYPH</name>
<keyword evidence="4" id="KW-0029">Amino-acid transport</keyword>
<gene>
    <name evidence="6" type="ORF">DEM27_25880</name>
</gene>
<keyword evidence="7" id="KW-1185">Reference proteome</keyword>
<feature type="domain" description="Leucine-binding protein" evidence="5">
    <location>
        <begin position="62"/>
        <end position="402"/>
    </location>
</feature>
<evidence type="ECO:0000256" key="2">
    <source>
        <dbReference type="ARBA" id="ARBA00022448"/>
    </source>
</evidence>
<evidence type="ECO:0000256" key="1">
    <source>
        <dbReference type="ARBA" id="ARBA00010062"/>
    </source>
</evidence>
<dbReference type="PANTHER" id="PTHR47628">
    <property type="match status" value="1"/>
</dbReference>
<dbReference type="Proteomes" id="UP000245252">
    <property type="component" value="Unassembled WGS sequence"/>
</dbReference>
<dbReference type="SUPFAM" id="SSF53822">
    <property type="entry name" value="Periplasmic binding protein-like I"/>
    <property type="match status" value="1"/>
</dbReference>
<evidence type="ECO:0000259" key="5">
    <source>
        <dbReference type="Pfam" id="PF13458"/>
    </source>
</evidence>
<comment type="similarity">
    <text evidence="1">Belongs to the leucine-binding protein family.</text>
</comment>
<organism evidence="6 7">
    <name type="scientific">Metarhizobium album</name>
    <dbReference type="NCBI Taxonomy" id="2182425"/>
    <lineage>
        <taxon>Bacteria</taxon>
        <taxon>Pseudomonadati</taxon>
        <taxon>Pseudomonadota</taxon>
        <taxon>Alphaproteobacteria</taxon>
        <taxon>Hyphomicrobiales</taxon>
        <taxon>Rhizobiaceae</taxon>
        <taxon>Metarhizobium</taxon>
    </lineage>
</organism>
<comment type="caution">
    <text evidence="6">The sequence shown here is derived from an EMBL/GenBank/DDBJ whole genome shotgun (WGS) entry which is preliminary data.</text>
</comment>
<evidence type="ECO:0000256" key="3">
    <source>
        <dbReference type="ARBA" id="ARBA00022729"/>
    </source>
</evidence>
<dbReference type="PROSITE" id="PS51318">
    <property type="entry name" value="TAT"/>
    <property type="match status" value="1"/>
</dbReference>
<dbReference type="InterPro" id="IPR006311">
    <property type="entry name" value="TAT_signal"/>
</dbReference>
<proteinExistence type="inferred from homology"/>
<dbReference type="InterPro" id="IPR028081">
    <property type="entry name" value="Leu-bd"/>
</dbReference>
<dbReference type="InterPro" id="IPR000709">
    <property type="entry name" value="Leu_Ile_Val-bd"/>
</dbReference>
<keyword evidence="3" id="KW-0732">Signal</keyword>
<dbReference type="GO" id="GO:0006865">
    <property type="term" value="P:amino acid transport"/>
    <property type="evidence" value="ECO:0007669"/>
    <property type="project" value="UniProtKB-KW"/>
</dbReference>
<evidence type="ECO:0000313" key="6">
    <source>
        <dbReference type="EMBL" id="PWE53385.1"/>
    </source>
</evidence>
<dbReference type="EMBL" id="QFBC01000016">
    <property type="protein sequence ID" value="PWE53385.1"/>
    <property type="molecule type" value="Genomic_DNA"/>
</dbReference>
<evidence type="ECO:0000256" key="4">
    <source>
        <dbReference type="ARBA" id="ARBA00022970"/>
    </source>
</evidence>
<dbReference type="Pfam" id="PF13458">
    <property type="entry name" value="Peripla_BP_6"/>
    <property type="match status" value="1"/>
</dbReference>
<dbReference type="CDD" id="cd06356">
    <property type="entry name" value="PBP1_amide_urea_BP-like"/>
    <property type="match status" value="1"/>
</dbReference>
<evidence type="ECO:0000313" key="7">
    <source>
        <dbReference type="Proteomes" id="UP000245252"/>
    </source>
</evidence>
<dbReference type="PRINTS" id="PR00337">
    <property type="entry name" value="LEUILEVALBP"/>
</dbReference>
<reference evidence="6 7" key="1">
    <citation type="submission" date="2018-05" db="EMBL/GenBank/DDBJ databases">
        <title>The draft genome of strain NS-104.</title>
        <authorList>
            <person name="Hang P."/>
            <person name="Jiang J."/>
        </authorList>
    </citation>
    <scope>NUCLEOTIDE SEQUENCE [LARGE SCALE GENOMIC DNA]</scope>
    <source>
        <strain evidence="6 7">NS-104</strain>
    </source>
</reference>
<keyword evidence="2" id="KW-0813">Transport</keyword>
<dbReference type="Gene3D" id="3.40.50.2300">
    <property type="match status" value="2"/>
</dbReference>